<protein>
    <submittedName>
        <fullName evidence="6">F420-dependent oxidoreductase</fullName>
    </submittedName>
</protein>
<evidence type="ECO:0000256" key="3">
    <source>
        <dbReference type="ARBA" id="ARBA00023002"/>
    </source>
</evidence>
<dbReference type="InterPro" id="IPR011251">
    <property type="entry name" value="Luciferase-like_dom"/>
</dbReference>
<keyword evidence="3" id="KW-0560">Oxidoreductase</keyword>
<dbReference type="Proteomes" id="UP001235712">
    <property type="component" value="Unassembled WGS sequence"/>
</dbReference>
<dbReference type="EMBL" id="JAUSQZ010000001">
    <property type="protein sequence ID" value="MDP9829258.1"/>
    <property type="molecule type" value="Genomic_DNA"/>
</dbReference>
<dbReference type="Pfam" id="PF00296">
    <property type="entry name" value="Bac_luciferase"/>
    <property type="match status" value="1"/>
</dbReference>
<evidence type="ECO:0000313" key="6">
    <source>
        <dbReference type="EMBL" id="MDP9829258.1"/>
    </source>
</evidence>
<keyword evidence="4" id="KW-0503">Monooxygenase</keyword>
<proteinExistence type="predicted"/>
<evidence type="ECO:0000313" key="7">
    <source>
        <dbReference type="Proteomes" id="UP001235712"/>
    </source>
</evidence>
<name>A0ABT9P979_9ACTN</name>
<reference evidence="6 7" key="1">
    <citation type="submission" date="2023-07" db="EMBL/GenBank/DDBJ databases">
        <title>Sequencing the genomes of 1000 actinobacteria strains.</title>
        <authorList>
            <person name="Klenk H.-P."/>
        </authorList>
    </citation>
    <scope>NUCLEOTIDE SEQUENCE [LARGE SCALE GENOMIC DNA]</scope>
    <source>
        <strain evidence="6 7">DSM 44388</strain>
    </source>
</reference>
<dbReference type="RefSeq" id="WP_307247276.1">
    <property type="nucleotide sequence ID" value="NZ_JAUSQZ010000001.1"/>
</dbReference>
<accession>A0ABT9P979</accession>
<dbReference type="InterPro" id="IPR019921">
    <property type="entry name" value="Lucif-like_OxRdtase_Rv2161c"/>
</dbReference>
<comment type="caution">
    <text evidence="6">The sequence shown here is derived from an EMBL/GenBank/DDBJ whole genome shotgun (WGS) entry which is preliminary data.</text>
</comment>
<dbReference type="NCBIfam" id="TIGR03619">
    <property type="entry name" value="F420_Rv2161c"/>
    <property type="match status" value="1"/>
</dbReference>
<dbReference type="PANTHER" id="PTHR42847">
    <property type="entry name" value="ALKANESULFONATE MONOOXYGENASE"/>
    <property type="match status" value="1"/>
</dbReference>
<keyword evidence="2" id="KW-0288">FMN</keyword>
<dbReference type="InterPro" id="IPR050172">
    <property type="entry name" value="SsuD_RutA_monooxygenase"/>
</dbReference>
<dbReference type="PANTHER" id="PTHR42847:SF4">
    <property type="entry name" value="ALKANESULFONATE MONOOXYGENASE-RELATED"/>
    <property type="match status" value="1"/>
</dbReference>
<evidence type="ECO:0000256" key="4">
    <source>
        <dbReference type="ARBA" id="ARBA00023033"/>
    </source>
</evidence>
<feature type="domain" description="Luciferase-like" evidence="5">
    <location>
        <begin position="19"/>
        <end position="245"/>
    </location>
</feature>
<dbReference type="InterPro" id="IPR036661">
    <property type="entry name" value="Luciferase-like_sf"/>
</dbReference>
<dbReference type="Gene3D" id="3.20.20.30">
    <property type="entry name" value="Luciferase-like domain"/>
    <property type="match status" value="1"/>
</dbReference>
<keyword evidence="7" id="KW-1185">Reference proteome</keyword>
<evidence type="ECO:0000259" key="5">
    <source>
        <dbReference type="Pfam" id="PF00296"/>
    </source>
</evidence>
<keyword evidence="1" id="KW-0285">Flavoprotein</keyword>
<gene>
    <name evidence="6" type="ORF">J2S57_005007</name>
</gene>
<evidence type="ECO:0000256" key="2">
    <source>
        <dbReference type="ARBA" id="ARBA00022643"/>
    </source>
</evidence>
<organism evidence="6 7">
    <name type="scientific">Kineosporia succinea</name>
    <dbReference type="NCBI Taxonomy" id="84632"/>
    <lineage>
        <taxon>Bacteria</taxon>
        <taxon>Bacillati</taxon>
        <taxon>Actinomycetota</taxon>
        <taxon>Actinomycetes</taxon>
        <taxon>Kineosporiales</taxon>
        <taxon>Kineosporiaceae</taxon>
        <taxon>Kineosporia</taxon>
    </lineage>
</organism>
<dbReference type="SUPFAM" id="SSF51679">
    <property type="entry name" value="Bacterial luciferase-like"/>
    <property type="match status" value="1"/>
</dbReference>
<sequence>MIKLGVNLPQFEWYAAGTDIATAAAGFEEIGFDSVWAFERLLRPLDQSGAHGLFGAPDVPWPDRYRHTTEPLTALATAAAVTSRVRLGTNVLIAPLHLPVQLAKTLASLDAVSGGRLIAGLGTGWSPDEFAAAAPRPIAERGAALDEFLDIAAAAWGPDPARFRNERWDLAPSEFGPKPAGRIPVYLGGAGPRVLERIARRADGWVPVATPAAQMGASLTALREKAASYGRDPLDVGIIAQLTVAGFERVTSAGRRPYTGDFDQLAEDVAALAEVGVDHVFLTAAGSSRSVQELLENAATFHAAVRAAGV</sequence>
<evidence type="ECO:0000256" key="1">
    <source>
        <dbReference type="ARBA" id="ARBA00022630"/>
    </source>
</evidence>